<feature type="domain" description="Glycosyltransferase subfamily 4-like N-terminal" evidence="1">
    <location>
        <begin position="352"/>
        <end position="543"/>
    </location>
</feature>
<evidence type="ECO:0000313" key="3">
    <source>
        <dbReference type="EMBL" id="TNC12758.1"/>
    </source>
</evidence>
<gene>
    <name evidence="3" type="ORF">FF100_13930</name>
</gene>
<dbReference type="Pfam" id="PF13439">
    <property type="entry name" value="Glyco_transf_4"/>
    <property type="match status" value="1"/>
</dbReference>
<dbReference type="Pfam" id="PF13692">
    <property type="entry name" value="Glyco_trans_1_4"/>
    <property type="match status" value="1"/>
</dbReference>
<comment type="caution">
    <text evidence="3">The sequence shown here is derived from an EMBL/GenBank/DDBJ whole genome shotgun (WGS) entry which is preliminary data.</text>
</comment>
<evidence type="ECO:0000259" key="1">
    <source>
        <dbReference type="Pfam" id="PF13439"/>
    </source>
</evidence>
<dbReference type="SUPFAM" id="SSF53756">
    <property type="entry name" value="UDP-Glycosyltransferase/glycogen phosphorylase"/>
    <property type="match status" value="1"/>
</dbReference>
<dbReference type="Proteomes" id="UP000305267">
    <property type="component" value="Unassembled WGS sequence"/>
</dbReference>
<dbReference type="Pfam" id="PF13524">
    <property type="entry name" value="Glyco_trans_1_2"/>
    <property type="match status" value="1"/>
</dbReference>
<dbReference type="InterPro" id="IPR055259">
    <property type="entry name" value="YkvP/CgeB_Glyco_trans-like"/>
</dbReference>
<dbReference type="EMBL" id="VDDA01000005">
    <property type="protein sequence ID" value="TNC12758.1"/>
    <property type="molecule type" value="Genomic_DNA"/>
</dbReference>
<reference evidence="3 4" key="1">
    <citation type="submission" date="2019-06" db="EMBL/GenBank/DDBJ databases">
        <title>Genome of Methylobacterium sp. 17Sr1-39.</title>
        <authorList>
            <person name="Seo T."/>
        </authorList>
    </citation>
    <scope>NUCLEOTIDE SEQUENCE [LARGE SCALE GENOMIC DNA]</scope>
    <source>
        <strain evidence="3 4">17Sr1-39</strain>
    </source>
</reference>
<dbReference type="OrthoDB" id="9807414at2"/>
<feature type="domain" description="Spore protein YkvP/CgeB glycosyl transferase-like" evidence="2">
    <location>
        <begin position="192"/>
        <end position="313"/>
    </location>
</feature>
<dbReference type="PANTHER" id="PTHR12526:SF635">
    <property type="entry name" value="GLYCOSYL TRANSFERASE GROUP 1"/>
    <property type="match status" value="1"/>
</dbReference>
<keyword evidence="4" id="KW-1185">Reference proteome</keyword>
<evidence type="ECO:0000313" key="4">
    <source>
        <dbReference type="Proteomes" id="UP000305267"/>
    </source>
</evidence>
<dbReference type="AlphaFoldDB" id="A0A5C4LH91"/>
<dbReference type="GO" id="GO:0016757">
    <property type="term" value="F:glycosyltransferase activity"/>
    <property type="evidence" value="ECO:0007669"/>
    <property type="project" value="UniProtKB-ARBA"/>
</dbReference>
<name>A0A5C4LH91_9HYPH</name>
<proteinExistence type="predicted"/>
<keyword evidence="3" id="KW-0808">Transferase</keyword>
<dbReference type="PANTHER" id="PTHR12526">
    <property type="entry name" value="GLYCOSYLTRANSFERASE"/>
    <property type="match status" value="1"/>
</dbReference>
<dbReference type="RefSeq" id="WP_139036297.1">
    <property type="nucleotide sequence ID" value="NZ_VDDA01000005.1"/>
</dbReference>
<protein>
    <submittedName>
        <fullName evidence="3">Glycosyltransferase</fullName>
    </submittedName>
</protein>
<sequence>MTYRILVLDTAAQTHNSYIALAIVDALRRHPAVERVRQADYGNAVDLFRREGCDTVLALGGAGADLAVLGRLCAMAVRSVLWTTEDPYELEENLRVAAPFDLVFTNDLGCLPAYGARGQHLPLAGSRLFHDHPPVLDDAFFLYDLCFVGTAWPNRVDTINRILDGVKRPLRMKIGLPTNPHLPPVVLGDPGLATNWRVPNPELARIANRSRITLSLERKFSSARTDQASGSTPPPRLFENALAGAFQVALGGRAEAMRYFGEDEIAFCDNEDELLARITWALDHPEARIAMAQAARSRALAEHLYDHRIAALVAGLAEIPASVAARVPTGSRRARKRVLLVTHNVQGHQPGGGVEVYQQELAAGAGEFDVLTLYPRVIDGTAAYTLIAHRTGEQHLYGVPEPAGPGTLHDAGHERVFEQILIENDIDLVHFQHLLGMPLSLPLIARACGVPSLYTLHDFYLVCSQFNLLDHRGRYCDIAARSPTECDICLSASGIPAGAQQRRRNFVARVIEAFDGLIANSPFTAQYLRAIYPEVPAERIRVVEMLTPASHRLPPARQPASDIALTVAIPGNFTRPKGADTILRVLTHLRDEAIAFHILGEIPDQDLARQVRAMDLPRVTLRGGYAAHELPRLMAGMDVSLHLSVWPETYMISLNEARAAGAVPVISDLGAPAERVRAGLDGFKVAPEDAGHVCDILRDLARDRDRLETMRAASKACRIVSPAEHVAAISDLYRETIARSPVHPPAVTIRPERDYILNLRACGIRTNTPSWIESGNGWDADPPRPARQARTTLWRTFPVQFAHLDRPAAGSARVRVGMDGVQADRRPAAWPRIVVRSGLSLWGWGFAEGRGRPLDVILHLKGDAQEIYAVSPPVPRGDVRAHLDEPDAEASGFSFDLDLDTLREGTYAIRLMQVYDGAVIDLGAAGEAVVRRGQGQDAAAPSGGQPTAQSPAQTLAEAFRGGAAPAPDARTVEGDAAVTRYETALDPGHGPGSQDAAFGVQGWALNRARRQVFPMVAVGLVPAGGTAAWFRAERCRAPSGSVEADPVYAFAGFRAAMAIATLAPGLHRIIIAESDRRETVLHETGEAVLVKAEAGDTRRLVTPCREVRLDPTAGREVQPRREPPAHRLSLDEVETGLGAAEGGAGSHLYLRGWAWVPGRGRADGLTLVLAGAEVSLRAVLPAARREDVVAHLGEPEAEWAGFEALVPTAALPPGRYEAEIQYGRGPDRIGLPLALTLDRTLALAA</sequence>
<evidence type="ECO:0000259" key="2">
    <source>
        <dbReference type="Pfam" id="PF13524"/>
    </source>
</evidence>
<dbReference type="InterPro" id="IPR028098">
    <property type="entry name" value="Glyco_trans_4-like_N"/>
</dbReference>
<organism evidence="3 4">
    <name type="scientific">Methylobacterium terricola</name>
    <dbReference type="NCBI Taxonomy" id="2583531"/>
    <lineage>
        <taxon>Bacteria</taxon>
        <taxon>Pseudomonadati</taxon>
        <taxon>Pseudomonadota</taxon>
        <taxon>Alphaproteobacteria</taxon>
        <taxon>Hyphomicrobiales</taxon>
        <taxon>Methylobacteriaceae</taxon>
        <taxon>Methylobacterium</taxon>
    </lineage>
</organism>
<dbReference type="Gene3D" id="3.40.50.2000">
    <property type="entry name" value="Glycogen Phosphorylase B"/>
    <property type="match status" value="2"/>
</dbReference>
<accession>A0A5C4LH91</accession>